<geneLocation type="plasmid" evidence="1 2">
    <name>pW1-b</name>
</geneLocation>
<dbReference type="Proteomes" id="UP000829420">
    <property type="component" value="Plasmid pW1-b"/>
</dbReference>
<organism evidence="1 2">
    <name type="scientific">Moellerella wisconsensis</name>
    <dbReference type="NCBI Taxonomy" id="158849"/>
    <lineage>
        <taxon>Bacteria</taxon>
        <taxon>Pseudomonadati</taxon>
        <taxon>Pseudomonadota</taxon>
        <taxon>Gammaproteobacteria</taxon>
        <taxon>Enterobacterales</taxon>
        <taxon>Morganellaceae</taxon>
        <taxon>Moellerella</taxon>
    </lineage>
</organism>
<sequence length="101" mass="11817">MRPNAYSHSHVNNLFLDNAQLEREQLLDAAIEKQIIESRDHLHRKIRLADRIRNANDESKRPSACEKITLVAFSLNKEPLYSDGESFYTLDKQFNRTLFSL</sequence>
<name>A0ACD3YDZ1_9GAMM</name>
<gene>
    <name evidence="1" type="ORF">MNY70_18095</name>
</gene>
<evidence type="ECO:0000313" key="1">
    <source>
        <dbReference type="EMBL" id="UNH40983.1"/>
    </source>
</evidence>
<keyword evidence="1" id="KW-0614">Plasmid</keyword>
<keyword evidence="2" id="KW-1185">Reference proteome</keyword>
<protein>
    <submittedName>
        <fullName evidence="1">Uncharacterized protein</fullName>
    </submittedName>
</protein>
<reference evidence="1" key="1">
    <citation type="submission" date="2022-03" db="EMBL/GenBank/DDBJ databases">
        <title>ESBL-producing Moellerella wisconsensis and Escherichia marmotae isolated from wild game meat.</title>
        <authorList>
            <person name="Biggel M."/>
        </authorList>
    </citation>
    <scope>NUCLEOTIDE SEQUENCE</scope>
    <source>
        <strain evidence="1">W1</strain>
    </source>
</reference>
<accession>A0ACD3YDZ1</accession>
<proteinExistence type="predicted"/>
<evidence type="ECO:0000313" key="2">
    <source>
        <dbReference type="Proteomes" id="UP000829420"/>
    </source>
</evidence>
<dbReference type="EMBL" id="CP093257">
    <property type="protein sequence ID" value="UNH40983.1"/>
    <property type="molecule type" value="Genomic_DNA"/>
</dbReference>